<dbReference type="InterPro" id="IPR023228">
    <property type="entry name" value="SAM_OH_AdoTrfase_N_sf"/>
</dbReference>
<evidence type="ECO:0000313" key="6">
    <source>
        <dbReference type="Proteomes" id="UP000282985"/>
    </source>
</evidence>
<dbReference type="AlphaFoldDB" id="A0A434ATC9"/>
<evidence type="ECO:0000256" key="2">
    <source>
        <dbReference type="ARBA" id="ARBA00024035"/>
    </source>
</evidence>
<dbReference type="Gene3D" id="2.40.30.90">
    <property type="entry name" value="Bacterial fluorinating enzyme like"/>
    <property type="match status" value="1"/>
</dbReference>
<dbReference type="Pfam" id="PF01887">
    <property type="entry name" value="SAM_HAT_N"/>
    <property type="match status" value="1"/>
</dbReference>
<comment type="caution">
    <text evidence="5">The sequence shown here is derived from an EMBL/GenBank/DDBJ whole genome shotgun (WGS) entry which is preliminary data.</text>
</comment>
<evidence type="ECO:0000256" key="1">
    <source>
        <dbReference type="ARBA" id="ARBA00022691"/>
    </source>
</evidence>
<dbReference type="InterPro" id="IPR046470">
    <property type="entry name" value="SAM_HAT_C"/>
</dbReference>
<evidence type="ECO:0000259" key="4">
    <source>
        <dbReference type="Pfam" id="PF20257"/>
    </source>
</evidence>
<organism evidence="5 6">
    <name type="scientific">Ancylomarina longa</name>
    <dbReference type="NCBI Taxonomy" id="2487017"/>
    <lineage>
        <taxon>Bacteria</taxon>
        <taxon>Pseudomonadati</taxon>
        <taxon>Bacteroidota</taxon>
        <taxon>Bacteroidia</taxon>
        <taxon>Marinilabiliales</taxon>
        <taxon>Marinifilaceae</taxon>
        <taxon>Ancylomarina</taxon>
    </lineage>
</organism>
<feature type="domain" description="S-adenosyl-l-methionine hydroxide adenosyltransferase N-terminal" evidence="3">
    <location>
        <begin position="18"/>
        <end position="160"/>
    </location>
</feature>
<dbReference type="InterPro" id="IPR046469">
    <property type="entry name" value="SAM_HAT_N"/>
</dbReference>
<dbReference type="InterPro" id="IPR002747">
    <property type="entry name" value="SAM_OH_AdoTrfase"/>
</dbReference>
<reference evidence="5 6" key="1">
    <citation type="submission" date="2018-11" db="EMBL/GenBank/DDBJ databases">
        <title>Parancylomarina longa gen. nov., sp. nov., isolated from sediments of southern Okinawa.</title>
        <authorList>
            <person name="Fu T."/>
        </authorList>
    </citation>
    <scope>NUCLEOTIDE SEQUENCE [LARGE SCALE GENOMIC DNA]</scope>
    <source>
        <strain evidence="5 6">T3-2 S1-C</strain>
    </source>
</reference>
<dbReference type="EMBL" id="RJJX01000017">
    <property type="protein sequence ID" value="RUT77681.1"/>
    <property type="molecule type" value="Genomic_DNA"/>
</dbReference>
<evidence type="ECO:0000313" key="5">
    <source>
        <dbReference type="EMBL" id="RUT77681.1"/>
    </source>
</evidence>
<dbReference type="Pfam" id="PF20257">
    <property type="entry name" value="SAM_HAT_C"/>
    <property type="match status" value="1"/>
</dbReference>
<comment type="similarity">
    <text evidence="2">Belongs to the SAM hydrolase / SAM-dependent halogenase family.</text>
</comment>
<evidence type="ECO:0000259" key="3">
    <source>
        <dbReference type="Pfam" id="PF01887"/>
    </source>
</evidence>
<dbReference type="PANTHER" id="PTHR35092">
    <property type="entry name" value="CHLORINASE MJ1651"/>
    <property type="match status" value="1"/>
</dbReference>
<keyword evidence="1" id="KW-0949">S-adenosyl-L-methionine</keyword>
<dbReference type="Gene3D" id="3.40.50.10790">
    <property type="entry name" value="S-adenosyl-l-methionine hydroxide adenosyltransferase, N-terminal"/>
    <property type="match status" value="1"/>
</dbReference>
<feature type="domain" description="S-adenosyl-l-methionine hydroxide adenosyltransferase C-terminal" evidence="4">
    <location>
        <begin position="183"/>
        <end position="269"/>
    </location>
</feature>
<accession>A0A434ATC9</accession>
<dbReference type="PANTHER" id="PTHR35092:SF1">
    <property type="entry name" value="CHLORINASE MJ1651"/>
    <property type="match status" value="1"/>
</dbReference>
<name>A0A434ATC9_9BACT</name>
<gene>
    <name evidence="5" type="ORF">DLK05_12200</name>
</gene>
<protein>
    <recommendedName>
        <fullName evidence="7">S-adenosyl-l-methionine hydroxide adenosyltransferase</fullName>
    </recommendedName>
</protein>
<evidence type="ECO:0008006" key="7">
    <source>
        <dbReference type="Google" id="ProtNLM"/>
    </source>
</evidence>
<proteinExistence type="inferred from homology"/>
<dbReference type="Proteomes" id="UP000282985">
    <property type="component" value="Unassembled WGS sequence"/>
</dbReference>
<dbReference type="SUPFAM" id="SSF101852">
    <property type="entry name" value="Bacterial fluorinating enzyme, C-terminal domain"/>
    <property type="match status" value="1"/>
</dbReference>
<keyword evidence="6" id="KW-1185">Reference proteome</keyword>
<dbReference type="SUPFAM" id="SSF102522">
    <property type="entry name" value="Bacterial fluorinating enzyme, N-terminal domain"/>
    <property type="match status" value="1"/>
</dbReference>
<sequence>MLNQEENLNIKKLYMPIITITSDWNDRDYYLGALKGRLLNLCNDASLVDLSHNLDKHNISQTAYSLRNTYPHFPTGSIHLVCVNSEETPEHPYVAIQYQGSYFIGTDNGVFSLIMKQQPEVIVRIENIEREAKYQTFPELNIFAKAAAHIANNNNITNLGTSLSELYKLVPIRALIQKGIITGQVIYMDSHGNVTTNISKELFESARQERKFEILVQSNRYQITSINNNYHETAEGEILALFNASGLLEIAIYKGKLNELLHLDINADIRIKFHDN</sequence>
<dbReference type="PIRSF" id="PIRSF006779">
    <property type="entry name" value="UCP006779"/>
    <property type="match status" value="1"/>
</dbReference>
<dbReference type="InterPro" id="IPR023227">
    <property type="entry name" value="SAM_OH_AdoTrfase_C_sf"/>
</dbReference>